<dbReference type="GO" id="GO:0000272">
    <property type="term" value="P:polysaccharide catabolic process"/>
    <property type="evidence" value="ECO:0007669"/>
    <property type="project" value="UniProtKB-KW"/>
</dbReference>
<dbReference type="InterPro" id="IPR001919">
    <property type="entry name" value="CBD2"/>
</dbReference>
<feature type="domain" description="CBM2" evidence="5">
    <location>
        <begin position="543"/>
        <end position="645"/>
    </location>
</feature>
<dbReference type="GO" id="GO:0004553">
    <property type="term" value="F:hydrolase activity, hydrolyzing O-glycosyl compounds"/>
    <property type="evidence" value="ECO:0007669"/>
    <property type="project" value="InterPro"/>
</dbReference>
<keyword evidence="1" id="KW-0378">Hydrolase</keyword>
<dbReference type="InterPro" id="IPR024745">
    <property type="entry name" value="GH44_cat"/>
</dbReference>
<dbReference type="PROSITE" id="PS51173">
    <property type="entry name" value="CBM2"/>
    <property type="match status" value="1"/>
</dbReference>
<dbReference type="AlphaFoldDB" id="A0A1H9XWW5"/>
<dbReference type="Proteomes" id="UP000199028">
    <property type="component" value="Unassembled WGS sequence"/>
</dbReference>
<dbReference type="Gene3D" id="2.60.40.1180">
    <property type="entry name" value="Golgi alpha-mannosidase II"/>
    <property type="match status" value="1"/>
</dbReference>
<dbReference type="RefSeq" id="WP_245982377.1">
    <property type="nucleotide sequence ID" value="NZ_FOFT01000020.1"/>
</dbReference>
<dbReference type="InterPro" id="IPR017853">
    <property type="entry name" value="GH"/>
</dbReference>
<keyword evidence="4" id="KW-0732">Signal</keyword>
<keyword evidence="2" id="KW-0326">Glycosidase</keyword>
<dbReference type="EMBL" id="FOFT01000020">
    <property type="protein sequence ID" value="SES50569.1"/>
    <property type="molecule type" value="Genomic_DNA"/>
</dbReference>
<dbReference type="SUPFAM" id="SSF51445">
    <property type="entry name" value="(Trans)glycosidases"/>
    <property type="match status" value="1"/>
</dbReference>
<dbReference type="SUPFAM" id="SSF49384">
    <property type="entry name" value="Carbohydrate-binding domain"/>
    <property type="match status" value="1"/>
</dbReference>
<dbReference type="InterPro" id="IPR013780">
    <property type="entry name" value="Glyco_hydro_b"/>
</dbReference>
<feature type="chain" id="PRO_5038456684" evidence="4">
    <location>
        <begin position="32"/>
        <end position="645"/>
    </location>
</feature>
<keyword evidence="3" id="KW-0624">Polysaccharide degradation</keyword>
<dbReference type="Pfam" id="PF12891">
    <property type="entry name" value="Glyco_hydro_44"/>
    <property type="match status" value="1"/>
</dbReference>
<organism evidence="6 7">
    <name type="scientific">Lentzea flaviverrucosa</name>
    <dbReference type="NCBI Taxonomy" id="200379"/>
    <lineage>
        <taxon>Bacteria</taxon>
        <taxon>Bacillati</taxon>
        <taxon>Actinomycetota</taxon>
        <taxon>Actinomycetes</taxon>
        <taxon>Pseudonocardiales</taxon>
        <taxon>Pseudonocardiaceae</taxon>
        <taxon>Lentzea</taxon>
    </lineage>
</organism>
<dbReference type="PROSITE" id="PS00561">
    <property type="entry name" value="CBM2_A"/>
    <property type="match status" value="1"/>
</dbReference>
<dbReference type="Pfam" id="PF00553">
    <property type="entry name" value="CBM_2"/>
    <property type="match status" value="1"/>
</dbReference>
<evidence type="ECO:0000256" key="3">
    <source>
        <dbReference type="ARBA" id="ARBA00023326"/>
    </source>
</evidence>
<evidence type="ECO:0000256" key="2">
    <source>
        <dbReference type="ARBA" id="ARBA00023295"/>
    </source>
</evidence>
<accession>A0A1H9XWW5</accession>
<dbReference type="InterPro" id="IPR012291">
    <property type="entry name" value="CBM2_carb-bd_dom_sf"/>
</dbReference>
<dbReference type="InterPro" id="IPR008965">
    <property type="entry name" value="CBM2/CBM3_carb-bd_dom_sf"/>
</dbReference>
<feature type="signal peptide" evidence="4">
    <location>
        <begin position="1"/>
        <end position="31"/>
    </location>
</feature>
<keyword evidence="7" id="KW-1185">Reference proteome</keyword>
<gene>
    <name evidence="6" type="ORF">SAMN05216195_120200</name>
</gene>
<evidence type="ECO:0000259" key="5">
    <source>
        <dbReference type="PROSITE" id="PS51173"/>
    </source>
</evidence>
<evidence type="ECO:0000256" key="1">
    <source>
        <dbReference type="ARBA" id="ARBA00022801"/>
    </source>
</evidence>
<name>A0A1H9XWW5_9PSEU</name>
<dbReference type="SMART" id="SM00637">
    <property type="entry name" value="CBD_II"/>
    <property type="match status" value="1"/>
</dbReference>
<proteinExistence type="predicted"/>
<dbReference type="Gene3D" id="3.20.20.80">
    <property type="entry name" value="Glycosidases"/>
    <property type="match status" value="1"/>
</dbReference>
<evidence type="ECO:0000313" key="7">
    <source>
        <dbReference type="Proteomes" id="UP000199028"/>
    </source>
</evidence>
<evidence type="ECO:0000313" key="6">
    <source>
        <dbReference type="EMBL" id="SES50569.1"/>
    </source>
</evidence>
<dbReference type="InterPro" id="IPR018366">
    <property type="entry name" value="CBM2_CS"/>
</dbReference>
<evidence type="ECO:0000256" key="4">
    <source>
        <dbReference type="SAM" id="SignalP"/>
    </source>
</evidence>
<keyword evidence="3" id="KW-0119">Carbohydrate metabolism</keyword>
<protein>
    <submittedName>
        <fullName evidence="6">Cellulose binding domain-containing protein</fullName>
    </submittedName>
</protein>
<sequence>MAGDRRLRKPRSIVAAGAAASLVAATFTVQTATSAAAAAAGPALSVDVSASRHAISPGIYGLNGGDPAFNAEIGQSVARWGGNASSRYNFKNRTYNTGSDWFFENIVADEQHTVEWMVGSNLDRGIKPVVTVPMSGWVAKDSPSSHPFHCGFPASRFPEQDGFDEWDPNCGNGQLDGKNLAGVPEDTSVRAGAAFAGEMVSHLVDRFGTAAQGGVPIYELDNEPVLWAHTHRDVHPELVTYDELGGKGTATAAAIKAADPSAQVLGPSGWGYCEWVASGLDGCGPGADSAAHGGLNLSQWYLKNMKDFSDAHGGTRFLDYFDQHFYPQISGGKDPAANALRLRSTRSLWDPTYVEESWIGPGGVNAPPLQFIRTMKSWIAQYNPGTKTAITEYNWGALDDINGALAQADVLGIFGREGLDLATMWGEPKPTDPGAFAFRMYRNYDGAGSRFGDVSVSATSADQDRLAVYAAQRSSDSAVTVMVVNKTGGDLTSPLSVAGFDGTGTAQRFTYSPADLGAIARGDLPVNDGSVDATYPANSITLLVLPPAGCSASLHVNGDWGTAHVATVTVTNERRTATTGWRVSWTWPAGQQVTNSWNTALNQDATRVVAADAGWNGSIDAGGSRTFGFQATGRAATPTLTCTPT</sequence>
<reference evidence="7" key="1">
    <citation type="submission" date="2016-10" db="EMBL/GenBank/DDBJ databases">
        <authorList>
            <person name="Varghese N."/>
            <person name="Submissions S."/>
        </authorList>
    </citation>
    <scope>NUCLEOTIDE SEQUENCE [LARGE SCALE GENOMIC DNA]</scope>
    <source>
        <strain evidence="7">CGMCC 4.578</strain>
    </source>
</reference>
<dbReference type="GO" id="GO:0030247">
    <property type="term" value="F:polysaccharide binding"/>
    <property type="evidence" value="ECO:0007669"/>
    <property type="project" value="UniProtKB-UniRule"/>
</dbReference>
<dbReference type="Gene3D" id="2.60.40.290">
    <property type="match status" value="1"/>
</dbReference>